<comment type="subcellular location">
    <subcellularLocation>
        <location evidence="1 11">Cytoplasm</location>
    </subcellularLocation>
</comment>
<keyword evidence="11" id="KW-0021">Allosteric enzyme</keyword>
<comment type="activity regulation">
    <text evidence="11">Allosterically activated by GTP. Inhibited by UTP.</text>
</comment>
<keyword evidence="6 11" id="KW-0547">Nucleotide-binding</keyword>
<dbReference type="InterPro" id="IPR036393">
    <property type="entry name" value="AceGlu_kinase-like_sf"/>
</dbReference>
<feature type="binding site" evidence="11">
    <location>
        <position position="73"/>
    </location>
    <ligand>
        <name>UMP</name>
        <dbReference type="ChEBI" id="CHEBI:57865"/>
    </ligand>
</feature>
<evidence type="ECO:0000256" key="3">
    <source>
        <dbReference type="ARBA" id="ARBA00007614"/>
    </source>
</evidence>
<dbReference type="EMBL" id="JACVHF010000001">
    <property type="protein sequence ID" value="MBC9783447.1"/>
    <property type="molecule type" value="Genomic_DNA"/>
</dbReference>
<keyword evidence="4 11" id="KW-0963">Cytoplasm</keyword>
<dbReference type="InterPro" id="IPR011817">
    <property type="entry name" value="Uridylate_kinase"/>
</dbReference>
<comment type="caution">
    <text evidence="11">Lacks conserved residue(s) required for the propagation of feature annotation.</text>
</comment>
<dbReference type="RefSeq" id="WP_188038556.1">
    <property type="nucleotide sequence ID" value="NZ_JACVHF010000001.1"/>
</dbReference>
<dbReference type="PANTHER" id="PTHR42833:SF4">
    <property type="entry name" value="URIDYLATE KINASE PUMPKIN, CHLOROPLASTIC"/>
    <property type="match status" value="1"/>
</dbReference>
<comment type="catalytic activity">
    <reaction evidence="10 11">
        <text>UMP + ATP = UDP + ADP</text>
        <dbReference type="Rhea" id="RHEA:24400"/>
        <dbReference type="ChEBI" id="CHEBI:30616"/>
        <dbReference type="ChEBI" id="CHEBI:57865"/>
        <dbReference type="ChEBI" id="CHEBI:58223"/>
        <dbReference type="ChEBI" id="CHEBI:456216"/>
        <dbReference type="EC" id="2.7.4.22"/>
    </reaction>
</comment>
<dbReference type="PANTHER" id="PTHR42833">
    <property type="entry name" value="URIDYLATE KINASE"/>
    <property type="match status" value="1"/>
</dbReference>
<feature type="binding site" evidence="11">
    <location>
        <begin position="11"/>
        <end position="14"/>
    </location>
    <ligand>
        <name>ATP</name>
        <dbReference type="ChEBI" id="CHEBI:30616"/>
    </ligand>
</feature>
<feature type="binding site" evidence="11">
    <location>
        <position position="168"/>
    </location>
    <ligand>
        <name>ATP</name>
        <dbReference type="ChEBI" id="CHEBI:30616"/>
    </ligand>
</feature>
<comment type="similarity">
    <text evidence="3 11">Belongs to the UMP kinase family.</text>
</comment>
<accession>A0ABR7SZU3</accession>
<evidence type="ECO:0000256" key="7">
    <source>
        <dbReference type="ARBA" id="ARBA00022777"/>
    </source>
</evidence>
<dbReference type="Proteomes" id="UP000617402">
    <property type="component" value="Unassembled WGS sequence"/>
</dbReference>
<evidence type="ECO:0000256" key="5">
    <source>
        <dbReference type="ARBA" id="ARBA00022679"/>
    </source>
</evidence>
<comment type="subunit">
    <text evidence="11">Homohexamer.</text>
</comment>
<feature type="domain" description="Aspartate/glutamate/uridylate kinase" evidence="12">
    <location>
        <begin position="6"/>
        <end position="215"/>
    </location>
</feature>
<dbReference type="SUPFAM" id="SSF53633">
    <property type="entry name" value="Carbamate kinase-like"/>
    <property type="match status" value="1"/>
</dbReference>
<evidence type="ECO:0000256" key="8">
    <source>
        <dbReference type="ARBA" id="ARBA00022840"/>
    </source>
</evidence>
<keyword evidence="8 11" id="KW-0067">ATP-binding</keyword>
<protein>
    <recommendedName>
        <fullName evidence="11">Uridylate kinase</fullName>
        <shortName evidence="11">UK</shortName>
        <ecNumber evidence="11">2.7.4.22</ecNumber>
    </recommendedName>
    <alternativeName>
        <fullName evidence="11">Uridine monophosphate kinase</fullName>
        <shortName evidence="11">UMP kinase</shortName>
        <shortName evidence="11">UMPK</shortName>
    </alternativeName>
</protein>
<dbReference type="PIRSF" id="PIRSF005650">
    <property type="entry name" value="Uridylate_kin"/>
    <property type="match status" value="1"/>
</dbReference>
<organism evidence="13 14">
    <name type="scientific">Heliobacterium chlorum</name>
    <dbReference type="NCBI Taxonomy" id="2698"/>
    <lineage>
        <taxon>Bacteria</taxon>
        <taxon>Bacillati</taxon>
        <taxon>Bacillota</taxon>
        <taxon>Clostridia</taxon>
        <taxon>Eubacteriales</taxon>
        <taxon>Heliobacteriaceae</taxon>
        <taxon>Heliobacterium</taxon>
    </lineage>
</organism>
<comment type="function">
    <text evidence="11">Catalyzes the reversible phosphorylation of UMP to UDP.</text>
</comment>
<comment type="caution">
    <text evidence="13">The sequence shown here is derived from an EMBL/GenBank/DDBJ whole genome shotgun (WGS) entry which is preliminary data.</text>
</comment>
<dbReference type="EC" id="2.7.4.22" evidence="11"/>
<evidence type="ECO:0000256" key="11">
    <source>
        <dbReference type="HAMAP-Rule" id="MF_01220"/>
    </source>
</evidence>
<comment type="pathway">
    <text evidence="2 11">Pyrimidine metabolism; CTP biosynthesis via de novo pathway; UDP from UMP (UMPK route): step 1/1.</text>
</comment>
<feature type="binding site" evidence="11">
    <location>
        <position position="171"/>
    </location>
    <ligand>
        <name>ATP</name>
        <dbReference type="ChEBI" id="CHEBI:30616"/>
    </ligand>
</feature>
<evidence type="ECO:0000256" key="9">
    <source>
        <dbReference type="ARBA" id="ARBA00022975"/>
    </source>
</evidence>
<dbReference type="Gene3D" id="3.40.1160.10">
    <property type="entry name" value="Acetylglutamate kinase-like"/>
    <property type="match status" value="1"/>
</dbReference>
<dbReference type="NCBIfam" id="TIGR02075">
    <property type="entry name" value="pyrH_bact"/>
    <property type="match status" value="1"/>
</dbReference>
<dbReference type="InterPro" id="IPR015963">
    <property type="entry name" value="Uridylate_kinase_bac"/>
</dbReference>
<dbReference type="GO" id="GO:0033862">
    <property type="term" value="F:UMP kinase activity"/>
    <property type="evidence" value="ECO:0007669"/>
    <property type="project" value="UniProtKB-EC"/>
</dbReference>
<feature type="binding site" evidence="11">
    <location>
        <position position="53"/>
    </location>
    <ligand>
        <name>UMP</name>
        <dbReference type="ChEBI" id="CHEBI:57865"/>
    </ligand>
</feature>
<keyword evidence="14" id="KW-1185">Reference proteome</keyword>
<evidence type="ECO:0000313" key="13">
    <source>
        <dbReference type="EMBL" id="MBC9783447.1"/>
    </source>
</evidence>
<reference evidence="13 14" key="1">
    <citation type="submission" date="2020-07" db="EMBL/GenBank/DDBJ databases">
        <title>Draft whole-genome sequence of Heliobacterium chlorum DSM 3682, type strain.</title>
        <authorList>
            <person name="Kyndt J.A."/>
            <person name="Meyer T.E."/>
            <person name="Imhoff J.F."/>
        </authorList>
    </citation>
    <scope>NUCLEOTIDE SEQUENCE [LARGE SCALE GENOMIC DNA]</scope>
    <source>
        <strain evidence="13 14">DSM 3682</strain>
    </source>
</reference>
<dbReference type="Pfam" id="PF00696">
    <property type="entry name" value="AA_kinase"/>
    <property type="match status" value="1"/>
</dbReference>
<keyword evidence="9 11" id="KW-0665">Pyrimidine biosynthesis</keyword>
<name>A0ABR7SZU3_HELCL</name>
<evidence type="ECO:0000313" key="14">
    <source>
        <dbReference type="Proteomes" id="UP000617402"/>
    </source>
</evidence>
<evidence type="ECO:0000256" key="6">
    <source>
        <dbReference type="ARBA" id="ARBA00022741"/>
    </source>
</evidence>
<proteinExistence type="inferred from homology"/>
<evidence type="ECO:0000256" key="2">
    <source>
        <dbReference type="ARBA" id="ARBA00004791"/>
    </source>
</evidence>
<feature type="region of interest" description="Involved in allosteric activation by GTP" evidence="11">
    <location>
        <begin position="19"/>
        <end position="24"/>
    </location>
</feature>
<evidence type="ECO:0000256" key="10">
    <source>
        <dbReference type="ARBA" id="ARBA00047767"/>
    </source>
</evidence>
<gene>
    <name evidence="11" type="primary">pyrH</name>
    <name evidence="13" type="ORF">H1S01_02830</name>
</gene>
<feature type="binding site" evidence="11">
    <location>
        <position position="54"/>
    </location>
    <ligand>
        <name>ATP</name>
        <dbReference type="ChEBI" id="CHEBI:30616"/>
    </ligand>
</feature>
<keyword evidence="5 11" id="KW-0808">Transferase</keyword>
<feature type="binding site" evidence="11">
    <location>
        <begin position="134"/>
        <end position="141"/>
    </location>
    <ligand>
        <name>UMP</name>
        <dbReference type="ChEBI" id="CHEBI:57865"/>
    </ligand>
</feature>
<sequence>MQPKYKRVILKLSGEALAGTKGYGIDPDVVNSIADQIQDVKKIGVEVAVVVGGGNIWRGVAGSAKGMDRATADYMGMLATIMNSLAIQDALEKRDVDTRVQTAIEMRQVAEPYIRRRAIRHLEKGRVVIFAAGTGNPYFSTDTTAALRAAEIEADVILMAKRGVDGVYDSDPRKNPEAKKINELTYIDVLNQGLGVMDSTATSLCMDNHIPLIVFGLETHGNIERAVMGEKIGTVVGRKESD</sequence>
<evidence type="ECO:0000256" key="4">
    <source>
        <dbReference type="ARBA" id="ARBA00022490"/>
    </source>
</evidence>
<dbReference type="InterPro" id="IPR001048">
    <property type="entry name" value="Asp/Glu/Uridylate_kinase"/>
</dbReference>
<evidence type="ECO:0000259" key="12">
    <source>
        <dbReference type="Pfam" id="PF00696"/>
    </source>
</evidence>
<feature type="binding site" evidence="11">
    <location>
        <position position="58"/>
    </location>
    <ligand>
        <name>ATP</name>
        <dbReference type="ChEBI" id="CHEBI:30616"/>
    </ligand>
</feature>
<evidence type="ECO:0000256" key="1">
    <source>
        <dbReference type="ARBA" id="ARBA00004496"/>
    </source>
</evidence>
<keyword evidence="7 11" id="KW-0418">Kinase</keyword>
<dbReference type="CDD" id="cd04254">
    <property type="entry name" value="AAK_UMPK-PyrH-Ec"/>
    <property type="match status" value="1"/>
</dbReference>
<dbReference type="HAMAP" id="MF_01220_B">
    <property type="entry name" value="PyrH_B"/>
    <property type="match status" value="1"/>
</dbReference>